<dbReference type="RefSeq" id="WP_013029277.1">
    <property type="nucleotide sequence ID" value="NC_013959.1"/>
</dbReference>
<evidence type="ECO:0000313" key="2">
    <source>
        <dbReference type="Proteomes" id="UP000001625"/>
    </source>
</evidence>
<dbReference type="HOGENOM" id="CLU_2604145_0_0_4"/>
<dbReference type="EMBL" id="CP001965">
    <property type="protein sequence ID" value="ADE11379.1"/>
    <property type="molecule type" value="Genomic_DNA"/>
</dbReference>
<sequence>MEYVIVGVVVFVLVVVILSARGKDSAVDALVSEHGLSRSMLSPLSGMEIAKLRKEIKSLENGNNRAALKKLLARYKLTE</sequence>
<dbReference type="STRING" id="580332.Slit_1141"/>
<keyword evidence="2" id="KW-1185">Reference proteome</keyword>
<name>D5CQZ3_SIDLE</name>
<reference evidence="1 2" key="1">
    <citation type="submission" date="2010-03" db="EMBL/GenBank/DDBJ databases">
        <title>Complete sequence of Sideroxydans lithotrophicus ES-1.</title>
        <authorList>
            <consortium name="US DOE Joint Genome Institute"/>
            <person name="Lucas S."/>
            <person name="Copeland A."/>
            <person name="Lapidus A."/>
            <person name="Cheng J.-F."/>
            <person name="Bruce D."/>
            <person name="Goodwin L."/>
            <person name="Pitluck S."/>
            <person name="Munk A.C."/>
            <person name="Detter J.C."/>
            <person name="Han C."/>
            <person name="Tapia R."/>
            <person name="Larimer F."/>
            <person name="Land M."/>
            <person name="Hauser L."/>
            <person name="Kyrpides N."/>
            <person name="Ivanova N."/>
            <person name="Emerson D."/>
            <person name="Woyke T."/>
        </authorList>
    </citation>
    <scope>NUCLEOTIDE SEQUENCE [LARGE SCALE GENOMIC DNA]</scope>
    <source>
        <strain evidence="1 2">ES-1</strain>
    </source>
</reference>
<accession>D5CQZ3</accession>
<evidence type="ECO:0000313" key="1">
    <source>
        <dbReference type="EMBL" id="ADE11379.1"/>
    </source>
</evidence>
<gene>
    <name evidence="1" type="ordered locus">Slit_1141</name>
</gene>
<organism evidence="1 2">
    <name type="scientific">Sideroxydans lithotrophicus (strain ES-1)</name>
    <dbReference type="NCBI Taxonomy" id="580332"/>
    <lineage>
        <taxon>Bacteria</taxon>
        <taxon>Pseudomonadati</taxon>
        <taxon>Pseudomonadota</taxon>
        <taxon>Betaproteobacteria</taxon>
        <taxon>Nitrosomonadales</taxon>
        <taxon>Gallionellaceae</taxon>
        <taxon>Sideroxydans</taxon>
    </lineage>
</organism>
<dbReference type="KEGG" id="slt:Slit_1141"/>
<dbReference type="Proteomes" id="UP000001625">
    <property type="component" value="Chromosome"/>
</dbReference>
<protein>
    <submittedName>
        <fullName evidence="1">Uncharacterized protein</fullName>
    </submittedName>
</protein>
<dbReference type="AlphaFoldDB" id="D5CQZ3"/>
<proteinExistence type="predicted"/>